<evidence type="ECO:0000313" key="1">
    <source>
        <dbReference type="EMBL" id="NUB19790.1"/>
    </source>
</evidence>
<organism evidence="1 2">
    <name type="scientific">Azospirillum formosense</name>
    <dbReference type="NCBI Taxonomy" id="861533"/>
    <lineage>
        <taxon>Bacteria</taxon>
        <taxon>Pseudomonadati</taxon>
        <taxon>Pseudomonadota</taxon>
        <taxon>Alphaproteobacteria</taxon>
        <taxon>Rhodospirillales</taxon>
        <taxon>Azospirillaceae</taxon>
        <taxon>Azospirillum</taxon>
    </lineage>
</organism>
<dbReference type="EMBL" id="WHOR01000066">
    <property type="protein sequence ID" value="NUB19790.1"/>
    <property type="molecule type" value="Genomic_DNA"/>
</dbReference>
<gene>
    <name evidence="1" type="ORF">GBZ26_11265</name>
</gene>
<accession>A0ABX2KZY4</accession>
<protein>
    <submittedName>
        <fullName evidence="1">Uncharacterized protein</fullName>
    </submittedName>
</protein>
<evidence type="ECO:0000313" key="2">
    <source>
        <dbReference type="Proteomes" id="UP000639419"/>
    </source>
</evidence>
<sequence length="151" mass="16188">MPIAYEQDGRTVIVNPAPGFDAEAVAAQTVPDGVAWRVVTDDEVAALIAAEPLPLDPVPAVISDRQFFQQLALDGYITTAEALAAVRTGDLPPVLADLLDHMDGDERFGAEMLLSGATEFRRDHAMTIAIGEARGLTPDEVDDFFRRAVAL</sequence>
<dbReference type="RefSeq" id="WP_174438915.1">
    <property type="nucleotide sequence ID" value="NZ_BAABCC010000004.1"/>
</dbReference>
<dbReference type="Proteomes" id="UP000639419">
    <property type="component" value="Unassembled WGS sequence"/>
</dbReference>
<proteinExistence type="predicted"/>
<name>A0ABX2KZY4_9PROT</name>
<comment type="caution">
    <text evidence="1">The sequence shown here is derived from an EMBL/GenBank/DDBJ whole genome shotgun (WGS) entry which is preliminary data.</text>
</comment>
<reference evidence="1 2" key="1">
    <citation type="submission" date="2019-10" db="EMBL/GenBank/DDBJ databases">
        <title>Genome sequence of Azospirillum formosense CC-Nfb-7.</title>
        <authorList>
            <person name="Ambrosini A."/>
            <person name="Sant'Anna F.H."/>
            <person name="Cassan F.D."/>
            <person name="Souza E.M."/>
            <person name="Passaglia L.M.P."/>
        </authorList>
    </citation>
    <scope>NUCLEOTIDE SEQUENCE [LARGE SCALE GENOMIC DNA]</scope>
    <source>
        <strain evidence="1 2">CC-NFb-7</strain>
    </source>
</reference>
<keyword evidence="2" id="KW-1185">Reference proteome</keyword>